<organism evidence="1 2">
    <name type="scientific">Choristoneura fumiferana</name>
    <name type="common">Spruce budworm moth</name>
    <name type="synonym">Archips fumiferana</name>
    <dbReference type="NCBI Taxonomy" id="7141"/>
    <lineage>
        <taxon>Eukaryota</taxon>
        <taxon>Metazoa</taxon>
        <taxon>Ecdysozoa</taxon>
        <taxon>Arthropoda</taxon>
        <taxon>Hexapoda</taxon>
        <taxon>Insecta</taxon>
        <taxon>Pterygota</taxon>
        <taxon>Neoptera</taxon>
        <taxon>Endopterygota</taxon>
        <taxon>Lepidoptera</taxon>
        <taxon>Glossata</taxon>
        <taxon>Ditrysia</taxon>
        <taxon>Tortricoidea</taxon>
        <taxon>Tortricidae</taxon>
        <taxon>Tortricinae</taxon>
        <taxon>Choristoneura</taxon>
    </lineage>
</organism>
<proteinExistence type="predicted"/>
<sequence length="603" mass="67161">MADNRVPSRGDLPTAGLLVHTKVKDSKSWVTIVRTDKCVLTSPRSRRRERCKQVGCATDDDLVPFACSLGFAVKHSRSCAIVSRPFYELGFVTLLLFAVDKHLATRAPLDLFVNYLCFKGDLNKDLFLEMELMNKDLLIQTKDLLSDAVVTFKQDPKLAAAIDKLFNSSHQKIINSNECGLLLPGRKLEFSEVQQMLSHKIVDKGLINKGVEKSLDIIIKESNDAKKAIIKKVEEILSEINKTAISGGTPKLTIRNQRLWGNCIYDLDRVTLKSFTEAKKSTLHYSSTEDKTRFNRIVFVLTKVHELLSKNLIVTRRELFYQNVSRLRNQGNLDVAVRDVCCLLESPPWNLGIVATSKGLIAGPLTIHARDGTVVNCMASNGKYYELLFLPISIINEMDKNCRVFHIRLSGTLIMQDIIGIKEFKSSAKYILVVEKDAIFQKLLDEGALIRLGPGKGYPDVCTRQLLSRLTSELKLPALALVDADPHGFEIFLTYKYGSLAQSHLSSSLACSSLLLLGARHHDVMTLAPKETRLSLTDLDKRKLASLLRRPYLDTPSGSRIKDELNAMLASGVKAEIEALAPTSAALCDAYLPSKIIQAEYLG</sequence>
<reference evidence="1 2" key="1">
    <citation type="journal article" date="2022" name="Genome Biol. Evol.">
        <title>The Spruce Budworm Genome: Reconstructing the Evolutionary History of Antifreeze Proteins.</title>
        <authorList>
            <person name="Beliveau C."/>
            <person name="Gagne P."/>
            <person name="Picq S."/>
            <person name="Vernygora O."/>
            <person name="Keeling C.I."/>
            <person name="Pinkney K."/>
            <person name="Doucet D."/>
            <person name="Wen F."/>
            <person name="Johnston J.S."/>
            <person name="Maaroufi H."/>
            <person name="Boyle B."/>
            <person name="Laroche J."/>
            <person name="Dewar K."/>
            <person name="Juretic N."/>
            <person name="Blackburn G."/>
            <person name="Nisole A."/>
            <person name="Brunet B."/>
            <person name="Brandao M."/>
            <person name="Lumley L."/>
            <person name="Duan J."/>
            <person name="Quan G."/>
            <person name="Lucarotti C.J."/>
            <person name="Roe A.D."/>
            <person name="Sperling F.A.H."/>
            <person name="Levesque R.C."/>
            <person name="Cusson M."/>
        </authorList>
    </citation>
    <scope>NUCLEOTIDE SEQUENCE [LARGE SCALE GENOMIC DNA]</scope>
    <source>
        <strain evidence="1">Glfc:IPQL:Cfum</strain>
    </source>
</reference>
<keyword evidence="2" id="KW-1185">Reference proteome</keyword>
<evidence type="ECO:0000313" key="1">
    <source>
        <dbReference type="EMBL" id="KAI8427647.1"/>
    </source>
</evidence>
<gene>
    <name evidence="1" type="ORF">MSG28_002119</name>
</gene>
<dbReference type="Proteomes" id="UP001064048">
    <property type="component" value="Chromosome 3"/>
</dbReference>
<protein>
    <submittedName>
        <fullName evidence="1">Uncharacterized protein</fullName>
    </submittedName>
</protein>
<accession>A0ACC0JTZ6</accession>
<comment type="caution">
    <text evidence="1">The sequence shown here is derived from an EMBL/GenBank/DDBJ whole genome shotgun (WGS) entry which is preliminary data.</text>
</comment>
<name>A0ACC0JTZ6_CHOFU</name>
<evidence type="ECO:0000313" key="2">
    <source>
        <dbReference type="Proteomes" id="UP001064048"/>
    </source>
</evidence>
<dbReference type="EMBL" id="CM046103">
    <property type="protein sequence ID" value="KAI8427647.1"/>
    <property type="molecule type" value="Genomic_DNA"/>
</dbReference>